<evidence type="ECO:0000313" key="2">
    <source>
        <dbReference type="Proteomes" id="UP000193827"/>
    </source>
</evidence>
<keyword evidence="2" id="KW-1185">Reference proteome</keyword>
<name>A0A1Y5ST50_9RHOB</name>
<dbReference type="Proteomes" id="UP000193827">
    <property type="component" value="Unassembled WGS sequence"/>
</dbReference>
<dbReference type="AlphaFoldDB" id="A0A1Y5ST50"/>
<sequence length="365" mass="40717">MLQLYQWLCCHVLITLPTWAEILFQIALIGNAGVAECEKTGVIYGCMLTFYQVRPGQLHMIRVLYLSGDNDMTDAAAPQNEDFVTIFDDTYNQPDCRAYFRMMDDLDYRNQHHATAVFRAALKEMERVRGVRGSARVIDFACSYGVVTALMRHEVSLQDMFARYREPRFDTAVPEEVIKWDREWLAGNRRPDVTAHFTGIDVAKNAVAYAVDVGLLDEGYAEDLGAAHASAGLQAALGACDMIVECGSVAYLMPDILDKMLSMAGGEKPWIVTSPIRGNERAQALEVMRDHGLEVEVLGGPFRHRRFEGEDEQARAIENARAAGHETDGVESTGHFHAQLFLARPAQEAKATAHWPIDLPGPQVR</sequence>
<accession>A0A1Y5ST50</accession>
<gene>
    <name evidence="1" type="ORF">PEL8287_02463</name>
</gene>
<organism evidence="1 2">
    <name type="scientific">Roseovarius litorisediminis</name>
    <dbReference type="NCBI Taxonomy" id="1312363"/>
    <lineage>
        <taxon>Bacteria</taxon>
        <taxon>Pseudomonadati</taxon>
        <taxon>Pseudomonadota</taxon>
        <taxon>Alphaproteobacteria</taxon>
        <taxon>Rhodobacterales</taxon>
        <taxon>Roseobacteraceae</taxon>
        <taxon>Roseovarius</taxon>
    </lineage>
</organism>
<dbReference type="EMBL" id="FWFL01000006">
    <property type="protein sequence ID" value="SLN47836.1"/>
    <property type="molecule type" value="Genomic_DNA"/>
</dbReference>
<evidence type="ECO:0000313" key="1">
    <source>
        <dbReference type="EMBL" id="SLN47836.1"/>
    </source>
</evidence>
<proteinExistence type="predicted"/>
<protein>
    <submittedName>
        <fullName evidence="1">Uncharacterized protein</fullName>
    </submittedName>
</protein>
<reference evidence="1 2" key="1">
    <citation type="submission" date="2017-03" db="EMBL/GenBank/DDBJ databases">
        <authorList>
            <person name="Afonso C.L."/>
            <person name="Miller P.J."/>
            <person name="Scott M.A."/>
            <person name="Spackman E."/>
            <person name="Goraichik I."/>
            <person name="Dimitrov K.M."/>
            <person name="Suarez D.L."/>
            <person name="Swayne D.E."/>
        </authorList>
    </citation>
    <scope>NUCLEOTIDE SEQUENCE [LARGE SCALE GENOMIC DNA]</scope>
    <source>
        <strain evidence="1 2">CECT 8287</strain>
    </source>
</reference>